<keyword evidence="3" id="KW-1185">Reference proteome</keyword>
<evidence type="ECO:0000313" key="2">
    <source>
        <dbReference type="EMBL" id="MEO1766544.1"/>
    </source>
</evidence>
<dbReference type="InterPro" id="IPR011049">
    <property type="entry name" value="Serralysin-like_metalloprot_C"/>
</dbReference>
<protein>
    <submittedName>
        <fullName evidence="2">Uncharacterized protein</fullName>
    </submittedName>
</protein>
<dbReference type="RefSeq" id="WP_347307641.1">
    <property type="nucleotide sequence ID" value="NZ_JBAJEX010000002.1"/>
</dbReference>
<accession>A0ABV0ED83</accession>
<name>A0ABV0ED83_9BURK</name>
<feature type="compositionally biased region" description="Polar residues" evidence="1">
    <location>
        <begin position="236"/>
        <end position="245"/>
    </location>
</feature>
<dbReference type="EMBL" id="JBAJEX010000002">
    <property type="protein sequence ID" value="MEO1766544.1"/>
    <property type="molecule type" value="Genomic_DNA"/>
</dbReference>
<feature type="region of interest" description="Disordered" evidence="1">
    <location>
        <begin position="225"/>
        <end position="245"/>
    </location>
</feature>
<evidence type="ECO:0000256" key="1">
    <source>
        <dbReference type="SAM" id="MobiDB-lite"/>
    </source>
</evidence>
<gene>
    <name evidence="2" type="ORF">V6E02_04900</name>
</gene>
<evidence type="ECO:0000313" key="3">
    <source>
        <dbReference type="Proteomes" id="UP001482231"/>
    </source>
</evidence>
<dbReference type="SUPFAM" id="SSF51120">
    <property type="entry name" value="beta-Roll"/>
    <property type="match status" value="1"/>
</dbReference>
<organism evidence="2 3">
    <name type="scientific">Thiobacter aerophilum</name>
    <dbReference type="NCBI Taxonomy" id="3121275"/>
    <lineage>
        <taxon>Bacteria</taxon>
        <taxon>Pseudomonadati</taxon>
        <taxon>Pseudomonadota</taxon>
        <taxon>Betaproteobacteria</taxon>
        <taxon>Burkholderiales</taxon>
        <taxon>Thiobacteraceae</taxon>
        <taxon>Thiobacter</taxon>
    </lineage>
</organism>
<proteinExistence type="predicted"/>
<dbReference type="Proteomes" id="UP001482231">
    <property type="component" value="Unassembled WGS sequence"/>
</dbReference>
<comment type="caution">
    <text evidence="2">The sequence shown here is derived from an EMBL/GenBank/DDBJ whole genome shotgun (WGS) entry which is preliminary data.</text>
</comment>
<sequence length="245" mass="26514">MREQIRSFNLFGLPDYPKRSPFNVGTATAPRYALTVDSLVNNSTADLIAAAKADPAARYALLKLNPFILTNASGLYSTINADHSLDLYDSAARTGSLTDEYLKDRAAFLYNKIQANNQDNDITADATTLATTWVAYTGSPQYFEDNGNYLPYKLYLGPSSSIVSQPLNSLTQIKFGSANTDILTGGGKWDKLYGRGGDDALSGGKGRMLSPEVVRLVRTAAGASRHLRLHRAPDNGNKTPLQEAA</sequence>
<reference evidence="2 3" key="1">
    <citation type="submission" date="2024-02" db="EMBL/GenBank/DDBJ databases">
        <title>New thermophilic sulfur-oxidizing bacteria from a hot springs of the Uzon caldera (Kamchatka, Russia).</title>
        <authorList>
            <person name="Dukat A.M."/>
            <person name="Elcheninov A.G."/>
            <person name="Frolov E.N."/>
        </authorList>
    </citation>
    <scope>NUCLEOTIDE SEQUENCE [LARGE SCALE GENOMIC DNA]</scope>
    <source>
        <strain evidence="2 3">AK1</strain>
    </source>
</reference>